<dbReference type="Proteomes" id="UP000320811">
    <property type="component" value="Unassembled WGS sequence"/>
</dbReference>
<sequence length="230" mass="25717">MKYLIIPIIIGLVLLGACKKNSDSAVPDTHGNLMFVNATQILNDQFNVRLDSIDFASNVGYKTSTGYKSFRAQKYNLIITTASNPTRVIFNQQLFLRNNRYYTAFLGADSTKTLLTMIVTEDDLAVPAGQAKFRVIDFSQGFKPNGTPLGIDVYSDTLPRFFRGLGFPSQTDFAPIMGDSTYTINFRWTDSLKVLKSYKMPTQTGKVYTLITAGYPLDSTKMDILQVNHN</sequence>
<evidence type="ECO:0000313" key="2">
    <source>
        <dbReference type="EMBL" id="TWF37348.1"/>
    </source>
</evidence>
<dbReference type="OrthoDB" id="649338at2"/>
<proteinExistence type="predicted"/>
<evidence type="ECO:0000259" key="1">
    <source>
        <dbReference type="Pfam" id="PF14344"/>
    </source>
</evidence>
<keyword evidence="3" id="KW-1185">Reference proteome</keyword>
<gene>
    <name evidence="2" type="ORF">FHW36_107277</name>
</gene>
<dbReference type="InterPro" id="IPR025510">
    <property type="entry name" value="DUF4397"/>
</dbReference>
<dbReference type="AlphaFoldDB" id="A0A561PGV2"/>
<dbReference type="Pfam" id="PF14344">
    <property type="entry name" value="DUF4397"/>
    <property type="match status" value="1"/>
</dbReference>
<name>A0A561PGV2_9BACT</name>
<accession>A0A561PGV2</accession>
<feature type="domain" description="DUF4397" evidence="1">
    <location>
        <begin position="44"/>
        <end position="140"/>
    </location>
</feature>
<dbReference type="EMBL" id="VIWO01000007">
    <property type="protein sequence ID" value="TWF37348.1"/>
    <property type="molecule type" value="Genomic_DNA"/>
</dbReference>
<dbReference type="PROSITE" id="PS51257">
    <property type="entry name" value="PROKAR_LIPOPROTEIN"/>
    <property type="match status" value="1"/>
</dbReference>
<dbReference type="RefSeq" id="WP_145672392.1">
    <property type="nucleotide sequence ID" value="NZ_VIWO01000007.1"/>
</dbReference>
<comment type="caution">
    <text evidence="2">The sequence shown here is derived from an EMBL/GenBank/DDBJ whole genome shotgun (WGS) entry which is preliminary data.</text>
</comment>
<protein>
    <submittedName>
        <fullName evidence="2">Uncharacterized protein DUF4397</fullName>
    </submittedName>
</protein>
<evidence type="ECO:0000313" key="3">
    <source>
        <dbReference type="Proteomes" id="UP000320811"/>
    </source>
</evidence>
<reference evidence="2 3" key="1">
    <citation type="submission" date="2019-06" db="EMBL/GenBank/DDBJ databases">
        <title>Sorghum-associated microbial communities from plants grown in Nebraska, USA.</title>
        <authorList>
            <person name="Schachtman D."/>
        </authorList>
    </citation>
    <scope>NUCLEOTIDE SEQUENCE [LARGE SCALE GENOMIC DNA]</scope>
    <source>
        <strain evidence="2 3">1209</strain>
    </source>
</reference>
<organism evidence="2 3">
    <name type="scientific">Chitinophaga polysaccharea</name>
    <dbReference type="NCBI Taxonomy" id="1293035"/>
    <lineage>
        <taxon>Bacteria</taxon>
        <taxon>Pseudomonadati</taxon>
        <taxon>Bacteroidota</taxon>
        <taxon>Chitinophagia</taxon>
        <taxon>Chitinophagales</taxon>
        <taxon>Chitinophagaceae</taxon>
        <taxon>Chitinophaga</taxon>
    </lineage>
</organism>